<evidence type="ECO:0000313" key="1">
    <source>
        <dbReference type="Proteomes" id="UP000025227"/>
    </source>
</evidence>
<proteinExistence type="predicted"/>
<evidence type="ECO:0000313" key="2">
    <source>
        <dbReference type="WBParaSite" id="HCON_00190830-00001"/>
    </source>
</evidence>
<dbReference type="Proteomes" id="UP000025227">
    <property type="component" value="Unplaced"/>
</dbReference>
<protein>
    <submittedName>
        <fullName evidence="2">Reverse transcriptase domain-containing protein</fullName>
    </submittedName>
</protein>
<reference evidence="2" key="1">
    <citation type="submission" date="2020-12" db="UniProtKB">
        <authorList>
            <consortium name="WormBaseParasite"/>
        </authorList>
    </citation>
    <scope>IDENTIFICATION</scope>
    <source>
        <strain evidence="2">MHco3</strain>
    </source>
</reference>
<keyword evidence="1" id="KW-1185">Reference proteome</keyword>
<dbReference type="AlphaFoldDB" id="A0A7I4Z692"/>
<accession>A0A7I4Z692</accession>
<dbReference type="WBParaSite" id="HCON_00190830-00001">
    <property type="protein sequence ID" value="HCON_00190830-00001"/>
    <property type="gene ID" value="HCON_00190830"/>
</dbReference>
<sequence length="104" mass="11956">MVILHNKGDRDDLRNYRPIGLLGVLDKLFTKIILTPYRKTLDEAQPVEWAAFRKGFSCLDHTHAVAMVIEVCRKYRMPFVLNFVDSEKDFDSVETNAVLTALVD</sequence>
<organism evidence="1 2">
    <name type="scientific">Haemonchus contortus</name>
    <name type="common">Barber pole worm</name>
    <dbReference type="NCBI Taxonomy" id="6289"/>
    <lineage>
        <taxon>Eukaryota</taxon>
        <taxon>Metazoa</taxon>
        <taxon>Ecdysozoa</taxon>
        <taxon>Nematoda</taxon>
        <taxon>Chromadorea</taxon>
        <taxon>Rhabditida</taxon>
        <taxon>Rhabditina</taxon>
        <taxon>Rhabditomorpha</taxon>
        <taxon>Strongyloidea</taxon>
        <taxon>Trichostrongylidae</taxon>
        <taxon>Haemonchus</taxon>
    </lineage>
</organism>
<dbReference type="OrthoDB" id="410104at2759"/>
<name>A0A7I4Z692_HAECO</name>